<gene>
    <name evidence="2" type="ORF">AB0D95_16210</name>
</gene>
<organism evidence="2 3">
    <name type="scientific">Streptomyces chilikensis</name>
    <dbReference type="NCBI Taxonomy" id="1194079"/>
    <lineage>
        <taxon>Bacteria</taxon>
        <taxon>Bacillati</taxon>
        <taxon>Actinomycetota</taxon>
        <taxon>Actinomycetes</taxon>
        <taxon>Kitasatosporales</taxon>
        <taxon>Streptomycetaceae</taxon>
        <taxon>Streptomyces</taxon>
    </lineage>
</organism>
<evidence type="ECO:0000313" key="3">
    <source>
        <dbReference type="Proteomes" id="UP001551584"/>
    </source>
</evidence>
<proteinExistence type="predicted"/>
<feature type="region of interest" description="Disordered" evidence="1">
    <location>
        <begin position="149"/>
        <end position="232"/>
    </location>
</feature>
<feature type="compositionally biased region" description="Basic residues" evidence="1">
    <location>
        <begin position="221"/>
        <end position="232"/>
    </location>
</feature>
<comment type="caution">
    <text evidence="2">The sequence shown here is derived from an EMBL/GenBank/DDBJ whole genome shotgun (WGS) entry which is preliminary data.</text>
</comment>
<accession>A0ABV3ERK8</accession>
<dbReference type="SUPFAM" id="SSF46785">
    <property type="entry name" value="Winged helix' DNA-binding domain"/>
    <property type="match status" value="1"/>
</dbReference>
<name>A0ABV3ERK8_9ACTN</name>
<dbReference type="EMBL" id="JBEZNA010000034">
    <property type="protein sequence ID" value="MEU9578780.1"/>
    <property type="molecule type" value="Genomic_DNA"/>
</dbReference>
<feature type="compositionally biased region" description="Polar residues" evidence="1">
    <location>
        <begin position="196"/>
        <end position="220"/>
    </location>
</feature>
<dbReference type="InterPro" id="IPR036388">
    <property type="entry name" value="WH-like_DNA-bd_sf"/>
</dbReference>
<dbReference type="RefSeq" id="WP_359273113.1">
    <property type="nucleotide sequence ID" value="NZ_JBEZNA010000034.1"/>
</dbReference>
<evidence type="ECO:0000256" key="1">
    <source>
        <dbReference type="SAM" id="MobiDB-lite"/>
    </source>
</evidence>
<feature type="compositionally biased region" description="Low complexity" evidence="1">
    <location>
        <begin position="169"/>
        <end position="185"/>
    </location>
</feature>
<evidence type="ECO:0000313" key="2">
    <source>
        <dbReference type="EMBL" id="MEU9578780.1"/>
    </source>
</evidence>
<protein>
    <submittedName>
        <fullName evidence="2">Helix-turn-helix domain-containing protein</fullName>
    </submittedName>
</protein>
<dbReference type="Proteomes" id="UP001551584">
    <property type="component" value="Unassembled WGS sequence"/>
</dbReference>
<keyword evidence="3" id="KW-1185">Reference proteome</keyword>
<dbReference type="Gene3D" id="1.10.10.10">
    <property type="entry name" value="Winged helix-like DNA-binding domain superfamily/Winged helix DNA-binding domain"/>
    <property type="match status" value="1"/>
</dbReference>
<sequence length="438" mass="47668">MPAAHQWIHATDGRIAPDAFSWMQAVHWVAGSGLYTPSSSHGPRAWNETTTAIACEVSALTECRPGVDYLARKLRISERTVKYHLAMLREAGLLVYRSKGTRLRGGGSQASVFERIIPVAFDIALGIRTAGEGVQRRIVGADQEHRKTLGALAKKAARKVTRRRRRTPSRTPVSGRSRCTPMEGSSTGGSAAGSSHLPSESKLASGQGESTTGKSSNSTGRRGRKTRKHNHVGRRYQLAAELIAQVPWLARANRDRIAWIIREFADAGWTAREVQAAAEYQALPDRGVLRPSGFLARRLEGLAGQPAAQRAAMVALWEESRTAANIRHQEQKTQQQGPTSQWVRNLLAEASRRVRDIATGPSANDKALYVLDSSTADVDVTDLDPELVAQARAEAERNPQLVADALAAGIPADTLCDLYGTWAVHQATQILRTLTPAY</sequence>
<reference evidence="2 3" key="1">
    <citation type="submission" date="2024-06" db="EMBL/GenBank/DDBJ databases">
        <title>The Natural Products Discovery Center: Release of the First 8490 Sequenced Strains for Exploring Actinobacteria Biosynthetic Diversity.</title>
        <authorList>
            <person name="Kalkreuter E."/>
            <person name="Kautsar S.A."/>
            <person name="Yang D."/>
            <person name="Bader C.D."/>
            <person name="Teijaro C.N."/>
            <person name="Fluegel L."/>
            <person name="Davis C.M."/>
            <person name="Simpson J.R."/>
            <person name="Lauterbach L."/>
            <person name="Steele A.D."/>
            <person name="Gui C."/>
            <person name="Meng S."/>
            <person name="Li G."/>
            <person name="Viehrig K."/>
            <person name="Ye F."/>
            <person name="Su P."/>
            <person name="Kiefer A.F."/>
            <person name="Nichols A."/>
            <person name="Cepeda A.J."/>
            <person name="Yan W."/>
            <person name="Fan B."/>
            <person name="Jiang Y."/>
            <person name="Adhikari A."/>
            <person name="Zheng C.-J."/>
            <person name="Schuster L."/>
            <person name="Cowan T.M."/>
            <person name="Smanski M.J."/>
            <person name="Chevrette M.G."/>
            <person name="De Carvalho L.P.S."/>
            <person name="Shen B."/>
        </authorList>
    </citation>
    <scope>NUCLEOTIDE SEQUENCE [LARGE SCALE GENOMIC DNA]</scope>
    <source>
        <strain evidence="2 3">NPDC048117</strain>
    </source>
</reference>
<feature type="compositionally biased region" description="Basic residues" evidence="1">
    <location>
        <begin position="155"/>
        <end position="168"/>
    </location>
</feature>
<dbReference type="InterPro" id="IPR036390">
    <property type="entry name" value="WH_DNA-bd_sf"/>
</dbReference>